<feature type="disulfide bond" evidence="7">
    <location>
        <begin position="356"/>
        <end position="371"/>
    </location>
</feature>
<name>A0A9Q1H235_HOLLE</name>
<feature type="disulfide bond" evidence="7">
    <location>
        <begin position="317"/>
        <end position="332"/>
    </location>
</feature>
<dbReference type="SMART" id="SM00192">
    <property type="entry name" value="LDLa"/>
    <property type="match status" value="2"/>
</dbReference>
<dbReference type="AlphaFoldDB" id="A0A9Q1H235"/>
<accession>A0A9Q1H235</accession>
<dbReference type="InterPro" id="IPR036055">
    <property type="entry name" value="LDL_receptor-like_sf"/>
</dbReference>
<keyword evidence="2" id="KW-0812">Transmembrane</keyword>
<evidence type="ECO:0000256" key="1">
    <source>
        <dbReference type="ARBA" id="ARBA00022536"/>
    </source>
</evidence>
<dbReference type="EMBL" id="JAIZAY010000014">
    <property type="protein sequence ID" value="KAJ8029745.1"/>
    <property type="molecule type" value="Genomic_DNA"/>
</dbReference>
<dbReference type="Pfam" id="PF07645">
    <property type="entry name" value="EGF_CA"/>
    <property type="match status" value="2"/>
</dbReference>
<dbReference type="CDD" id="cd00112">
    <property type="entry name" value="LDLa"/>
    <property type="match status" value="2"/>
</dbReference>
<dbReference type="PROSITE" id="PS01186">
    <property type="entry name" value="EGF_2"/>
    <property type="match status" value="1"/>
</dbReference>
<dbReference type="Pfam" id="PF01549">
    <property type="entry name" value="ShK"/>
    <property type="match status" value="1"/>
</dbReference>
<evidence type="ECO:0000256" key="6">
    <source>
        <dbReference type="ARBA" id="ARBA00023157"/>
    </source>
</evidence>
<dbReference type="OrthoDB" id="6132182at2759"/>
<protein>
    <submittedName>
        <fullName evidence="11">Fibrillin-3</fullName>
    </submittedName>
</protein>
<dbReference type="SMART" id="SM00254">
    <property type="entry name" value="ShKT"/>
    <property type="match status" value="1"/>
</dbReference>
<keyword evidence="3 9" id="KW-0732">Signal</keyword>
<dbReference type="CDD" id="cd00054">
    <property type="entry name" value="EGF_CA"/>
    <property type="match status" value="1"/>
</dbReference>
<dbReference type="SMART" id="SM00179">
    <property type="entry name" value="EGF_CA"/>
    <property type="match status" value="3"/>
</dbReference>
<feature type="chain" id="PRO_5040473792" evidence="9">
    <location>
        <begin position="28"/>
        <end position="699"/>
    </location>
</feature>
<dbReference type="PROSITE" id="PS50068">
    <property type="entry name" value="LDLRA_2"/>
    <property type="match status" value="2"/>
</dbReference>
<dbReference type="Pfam" id="PF00057">
    <property type="entry name" value="Ldl_recept_a"/>
    <property type="match status" value="2"/>
</dbReference>
<organism evidence="11 12">
    <name type="scientific">Holothuria leucospilota</name>
    <name type="common">Black long sea cucumber</name>
    <name type="synonym">Mertensiothuria leucospilota</name>
    <dbReference type="NCBI Taxonomy" id="206669"/>
    <lineage>
        <taxon>Eukaryota</taxon>
        <taxon>Metazoa</taxon>
        <taxon>Echinodermata</taxon>
        <taxon>Eleutherozoa</taxon>
        <taxon>Echinozoa</taxon>
        <taxon>Holothuroidea</taxon>
        <taxon>Aspidochirotacea</taxon>
        <taxon>Aspidochirotida</taxon>
        <taxon>Holothuriidae</taxon>
        <taxon>Holothuria</taxon>
    </lineage>
</organism>
<gene>
    <name evidence="11" type="ORF">HOLleu_29218</name>
</gene>
<feature type="disulfide bond" evidence="8">
    <location>
        <begin position="373"/>
        <end position="407"/>
    </location>
</feature>
<dbReference type="InterPro" id="IPR009030">
    <property type="entry name" value="Growth_fac_rcpt_cys_sf"/>
</dbReference>
<proteinExistence type="predicted"/>
<evidence type="ECO:0000256" key="5">
    <source>
        <dbReference type="ARBA" id="ARBA00022989"/>
    </source>
</evidence>
<dbReference type="PROSITE" id="PS51670">
    <property type="entry name" value="SHKT"/>
    <property type="match status" value="1"/>
</dbReference>
<evidence type="ECO:0000259" key="10">
    <source>
        <dbReference type="PROSITE" id="PS51670"/>
    </source>
</evidence>
<dbReference type="Proteomes" id="UP001152320">
    <property type="component" value="Chromosome 14"/>
</dbReference>
<evidence type="ECO:0000256" key="3">
    <source>
        <dbReference type="ARBA" id="ARBA00022729"/>
    </source>
</evidence>
<evidence type="ECO:0000256" key="7">
    <source>
        <dbReference type="PROSITE-ProRule" id="PRU00124"/>
    </source>
</evidence>
<dbReference type="InterPro" id="IPR001881">
    <property type="entry name" value="EGF-like_Ca-bd_dom"/>
</dbReference>
<comment type="caution">
    <text evidence="11">The sequence shown here is derived from an EMBL/GenBank/DDBJ whole genome shotgun (WGS) entry which is preliminary data.</text>
</comment>
<dbReference type="Gene3D" id="2.10.25.10">
    <property type="entry name" value="Laminin"/>
    <property type="match status" value="3"/>
</dbReference>
<dbReference type="InterPro" id="IPR003582">
    <property type="entry name" value="ShKT_dom"/>
</dbReference>
<feature type="signal peptide" evidence="9">
    <location>
        <begin position="1"/>
        <end position="27"/>
    </location>
</feature>
<feature type="domain" description="ShKT" evidence="10">
    <location>
        <begin position="373"/>
        <end position="407"/>
    </location>
</feature>
<dbReference type="GO" id="GO:0005509">
    <property type="term" value="F:calcium ion binding"/>
    <property type="evidence" value="ECO:0007669"/>
    <property type="project" value="InterPro"/>
</dbReference>
<dbReference type="SUPFAM" id="SSF57184">
    <property type="entry name" value="Growth factor receptor domain"/>
    <property type="match status" value="1"/>
</dbReference>
<dbReference type="Gene3D" id="4.10.400.10">
    <property type="entry name" value="Low-density Lipoprotein Receptor"/>
    <property type="match status" value="2"/>
</dbReference>
<dbReference type="InterPro" id="IPR002172">
    <property type="entry name" value="LDrepeatLR_classA_rpt"/>
</dbReference>
<dbReference type="SMART" id="SM00181">
    <property type="entry name" value="EGF"/>
    <property type="match status" value="6"/>
</dbReference>
<dbReference type="InterPro" id="IPR049883">
    <property type="entry name" value="NOTCH1_EGF-like"/>
</dbReference>
<sequence length="699" mass="78684">MRIGIRRGLFLLNVFVLLLFCATTVGAAKKKKSKRKSPAPQEDACDLTCGRGAKLNRNACRCVCQKGYKYDQLWERCADIDECAENEGKCQGTCYNSIGSFECRCGIGYILHSDSWQCLPEPRFVPCKALACYDGARLKVRKCECQCPSGLWYDFVEEKCKDYNECEIGEHGCDFCMNFHGGYSCYCTEDYEMNEDNTTCREAPYKSAAELACDSKTCGGGAALNLGHCECLCNDGYYYDESTESCIDINECLYEYCGGVCTNGPGYYSCECPEDMELASNGNCDPIPTLPANALQCQAHELPCEDGSKCYYESTICDGYPDCDDGTDERDCKTLCYPGQFACANDHGCLDIWLKCNGENDCGDNSDELECGCVDHNAKCPSWAIRDECRLNPSYMQTTCRLSCEYCMEGDVTATGTLTLKENPDLYFLRNSESYAKYTQYILRNTGRRQGKSRNSWQCSHVTDVPKDVRNGFRLSSFYSKYTVAYGIPVLGSSRVSDEAMRRACYVVRVMLSDSRVTRQAMFERYIRVAVIADSEVTRNIPEYSHLPAEYSDLVRGLGATLHIPVVSVGEENLLCQRTDINKKEDILVRNLAHAIHKLGILPTDTIRKFEFALEKAYTHARRSQLWSRTVVDDTADSYFAEGVQSFFNAQAPAKSGIQNDVDTRAKLRYYDPELYSIMNEVFFCQNKLVDRCEDQGLL</sequence>
<keyword evidence="12" id="KW-1185">Reference proteome</keyword>
<dbReference type="PRINTS" id="PR00261">
    <property type="entry name" value="LDLRECEPTOR"/>
</dbReference>
<evidence type="ECO:0000256" key="4">
    <source>
        <dbReference type="ARBA" id="ARBA00022737"/>
    </source>
</evidence>
<dbReference type="InterPro" id="IPR000742">
    <property type="entry name" value="EGF"/>
</dbReference>
<evidence type="ECO:0000313" key="11">
    <source>
        <dbReference type="EMBL" id="KAJ8029745.1"/>
    </source>
</evidence>
<reference evidence="11" key="1">
    <citation type="submission" date="2021-10" db="EMBL/GenBank/DDBJ databases">
        <title>Tropical sea cucumber genome reveals ecological adaptation and Cuvierian tubules defense mechanism.</title>
        <authorList>
            <person name="Chen T."/>
        </authorList>
    </citation>
    <scope>NUCLEOTIDE SEQUENCE</scope>
    <source>
        <strain evidence="11">Nanhai2018</strain>
        <tissue evidence="11">Muscle</tissue>
    </source>
</reference>
<evidence type="ECO:0000313" key="12">
    <source>
        <dbReference type="Proteomes" id="UP001152320"/>
    </source>
</evidence>
<evidence type="ECO:0000256" key="8">
    <source>
        <dbReference type="PROSITE-ProRule" id="PRU01005"/>
    </source>
</evidence>
<keyword evidence="1" id="KW-0245">EGF-like domain</keyword>
<comment type="caution">
    <text evidence="8">Lacks conserved residue(s) required for the propagation of feature annotation.</text>
</comment>
<evidence type="ECO:0000256" key="9">
    <source>
        <dbReference type="SAM" id="SignalP"/>
    </source>
</evidence>
<dbReference type="PROSITE" id="PS01187">
    <property type="entry name" value="EGF_CA"/>
    <property type="match status" value="2"/>
</dbReference>
<keyword evidence="5" id="KW-1133">Transmembrane helix</keyword>
<keyword evidence="4" id="KW-0677">Repeat</keyword>
<dbReference type="SUPFAM" id="SSF57424">
    <property type="entry name" value="LDL receptor-like module"/>
    <property type="match status" value="2"/>
</dbReference>
<dbReference type="PROSITE" id="PS00010">
    <property type="entry name" value="ASX_HYDROXYL"/>
    <property type="match status" value="1"/>
</dbReference>
<dbReference type="SUPFAM" id="SSF57196">
    <property type="entry name" value="EGF/Laminin"/>
    <property type="match status" value="1"/>
</dbReference>
<keyword evidence="5" id="KW-0472">Membrane</keyword>
<dbReference type="InterPro" id="IPR018097">
    <property type="entry name" value="EGF_Ca-bd_CS"/>
</dbReference>
<keyword evidence="6 8" id="KW-1015">Disulfide bond</keyword>
<evidence type="ECO:0000256" key="2">
    <source>
        <dbReference type="ARBA" id="ARBA00022692"/>
    </source>
</evidence>
<dbReference type="PANTHER" id="PTHR24039">
    <property type="entry name" value="FIBRILLIN-RELATED"/>
    <property type="match status" value="1"/>
</dbReference>
<dbReference type="InterPro" id="IPR000152">
    <property type="entry name" value="EGF-type_Asp/Asn_hydroxyl_site"/>
</dbReference>